<dbReference type="SUPFAM" id="SSF52833">
    <property type="entry name" value="Thioredoxin-like"/>
    <property type="match status" value="1"/>
</dbReference>
<proteinExistence type="predicted"/>
<evidence type="ECO:0008006" key="2">
    <source>
        <dbReference type="Google" id="ProtNLM"/>
    </source>
</evidence>
<dbReference type="GO" id="GO:0005762">
    <property type="term" value="C:mitochondrial large ribosomal subunit"/>
    <property type="evidence" value="ECO:0007669"/>
    <property type="project" value="TreeGrafter"/>
</dbReference>
<reference evidence="1" key="1">
    <citation type="submission" date="2021-01" db="EMBL/GenBank/DDBJ databases">
        <authorList>
            <person name="Corre E."/>
            <person name="Pelletier E."/>
            <person name="Niang G."/>
            <person name="Scheremetjew M."/>
            <person name="Finn R."/>
            <person name="Kale V."/>
            <person name="Holt S."/>
            <person name="Cochrane G."/>
            <person name="Meng A."/>
            <person name="Brown T."/>
            <person name="Cohen L."/>
        </authorList>
    </citation>
    <scope>NUCLEOTIDE SEQUENCE</scope>
    <source>
        <strain evidence="1">10249 10 AB</strain>
    </source>
</reference>
<sequence>MATRGVFQCQKLTLRYCEHGGSSRAVREYLASGKLLDWATERPTVEIRVRVANGKHPNLQADYATQAVSNKTASNGVASKPVIHQVCLKSKGVPQRDEIEAENNAKQWKHPVEAALNKLYDKSGRKMTKFTKPVYTQTPSIQGVWTPSLDLHMLPNEDGGEFDLKIVTAATNTSAS</sequence>
<dbReference type="InterPro" id="IPR039927">
    <property type="entry name" value="Ribosomal_mL43"/>
</dbReference>
<accession>A0A7S4ARP5</accession>
<name>A0A7S4ARP5_9STRA</name>
<dbReference type="AlphaFoldDB" id="A0A7S4ARP5"/>
<dbReference type="PANTHER" id="PTHR21396:SF2">
    <property type="entry name" value="LARGE RIBOSOMAL SUBUNIT PROTEIN ML43"/>
    <property type="match status" value="1"/>
</dbReference>
<dbReference type="GO" id="GO:0003735">
    <property type="term" value="F:structural constituent of ribosome"/>
    <property type="evidence" value="ECO:0007669"/>
    <property type="project" value="InterPro"/>
</dbReference>
<dbReference type="InterPro" id="IPR036249">
    <property type="entry name" value="Thioredoxin-like_sf"/>
</dbReference>
<dbReference type="EMBL" id="HBIX01025550">
    <property type="protein sequence ID" value="CAE0724782.1"/>
    <property type="molecule type" value="Transcribed_RNA"/>
</dbReference>
<evidence type="ECO:0000313" key="1">
    <source>
        <dbReference type="EMBL" id="CAE0724782.1"/>
    </source>
</evidence>
<gene>
    <name evidence="1" type="ORF">PAUS00366_LOCUS17539</name>
</gene>
<dbReference type="GO" id="GO:0032543">
    <property type="term" value="P:mitochondrial translation"/>
    <property type="evidence" value="ECO:0007669"/>
    <property type="project" value="InterPro"/>
</dbReference>
<dbReference type="Gene3D" id="3.40.30.10">
    <property type="entry name" value="Glutaredoxin"/>
    <property type="match status" value="1"/>
</dbReference>
<organism evidence="1">
    <name type="scientific">Pseudo-nitzschia australis</name>
    <dbReference type="NCBI Taxonomy" id="44445"/>
    <lineage>
        <taxon>Eukaryota</taxon>
        <taxon>Sar</taxon>
        <taxon>Stramenopiles</taxon>
        <taxon>Ochrophyta</taxon>
        <taxon>Bacillariophyta</taxon>
        <taxon>Bacillariophyceae</taxon>
        <taxon>Bacillariophycidae</taxon>
        <taxon>Bacillariales</taxon>
        <taxon>Bacillariaceae</taxon>
        <taxon>Pseudo-nitzschia</taxon>
    </lineage>
</organism>
<dbReference type="PANTHER" id="PTHR21396">
    <property type="entry name" value="39S RIBOSOMAL PROTEIN L43"/>
    <property type="match status" value="1"/>
</dbReference>
<protein>
    <recommendedName>
        <fullName evidence="2">Ribosomal protein/NADH dehydrogenase domain-containing protein</fullName>
    </recommendedName>
</protein>